<dbReference type="InterPro" id="IPR010209">
    <property type="entry name" value="Ion_transpt_RnfG/RsxG"/>
</dbReference>
<keyword evidence="6" id="KW-0732">Signal</keyword>
<evidence type="ECO:0000256" key="6">
    <source>
        <dbReference type="SAM" id="SignalP"/>
    </source>
</evidence>
<feature type="signal peptide" evidence="6">
    <location>
        <begin position="1"/>
        <end position="23"/>
    </location>
</feature>
<evidence type="ECO:0000256" key="3">
    <source>
        <dbReference type="ARBA" id="ARBA00022630"/>
    </source>
</evidence>
<dbReference type="Pfam" id="PF04205">
    <property type="entry name" value="FMN_bind"/>
    <property type="match status" value="1"/>
</dbReference>
<accession>A0A411HGQ7</accession>
<evidence type="ECO:0000256" key="2">
    <source>
        <dbReference type="ARBA" id="ARBA00022553"/>
    </source>
</evidence>
<keyword evidence="5" id="KW-0249">Electron transport</keyword>
<name>A0A411HGQ7_9GAMM</name>
<protein>
    <submittedName>
        <fullName evidence="8">FMN-binding protein</fullName>
    </submittedName>
</protein>
<dbReference type="KEGG" id="xbc:ELE36_04395"/>
<dbReference type="PANTHER" id="PTHR36118">
    <property type="entry name" value="ION-TRANSLOCATING OXIDOREDUCTASE COMPLEX SUBUNIT G"/>
    <property type="match status" value="1"/>
</dbReference>
<gene>
    <name evidence="8" type="ORF">ELE36_04395</name>
</gene>
<evidence type="ECO:0000256" key="5">
    <source>
        <dbReference type="ARBA" id="ARBA00022982"/>
    </source>
</evidence>
<dbReference type="InterPro" id="IPR007329">
    <property type="entry name" value="FMN-bd"/>
</dbReference>
<evidence type="ECO:0000256" key="4">
    <source>
        <dbReference type="ARBA" id="ARBA00022643"/>
    </source>
</evidence>
<proteinExistence type="predicted"/>
<dbReference type="GO" id="GO:0005886">
    <property type="term" value="C:plasma membrane"/>
    <property type="evidence" value="ECO:0007669"/>
    <property type="project" value="InterPro"/>
</dbReference>
<feature type="chain" id="PRO_5019393195" evidence="6">
    <location>
        <begin position="24"/>
        <end position="182"/>
    </location>
</feature>
<dbReference type="EMBL" id="CP035704">
    <property type="protein sequence ID" value="QBB69675.1"/>
    <property type="molecule type" value="Genomic_DNA"/>
</dbReference>
<evidence type="ECO:0000256" key="1">
    <source>
        <dbReference type="ARBA" id="ARBA00022448"/>
    </source>
</evidence>
<feature type="domain" description="FMN-binding" evidence="7">
    <location>
        <begin position="92"/>
        <end position="173"/>
    </location>
</feature>
<evidence type="ECO:0000313" key="8">
    <source>
        <dbReference type="EMBL" id="QBB69675.1"/>
    </source>
</evidence>
<dbReference type="OrthoDB" id="9778782at2"/>
<evidence type="ECO:0000313" key="9">
    <source>
        <dbReference type="Proteomes" id="UP000291562"/>
    </source>
</evidence>
<keyword evidence="4" id="KW-0288">FMN</keyword>
<keyword evidence="2" id="KW-0597">Phosphoprotein</keyword>
<dbReference type="GO" id="GO:0022900">
    <property type="term" value="P:electron transport chain"/>
    <property type="evidence" value="ECO:0007669"/>
    <property type="project" value="InterPro"/>
</dbReference>
<keyword evidence="1" id="KW-0813">Transport</keyword>
<evidence type="ECO:0000259" key="7">
    <source>
        <dbReference type="SMART" id="SM00900"/>
    </source>
</evidence>
<dbReference type="SMART" id="SM00900">
    <property type="entry name" value="FMN_bind"/>
    <property type="match status" value="1"/>
</dbReference>
<reference evidence="8 9" key="1">
    <citation type="submission" date="2019-01" db="EMBL/GenBank/DDBJ databases">
        <title>Pseudolysobacter antarctica gen. nov., sp. nov., isolated from Fildes Peninsula, Antarctica.</title>
        <authorList>
            <person name="Wei Z."/>
            <person name="Peng F."/>
        </authorList>
    </citation>
    <scope>NUCLEOTIDE SEQUENCE [LARGE SCALE GENOMIC DNA]</scope>
    <source>
        <strain evidence="8 9">AQ6-296</strain>
    </source>
</reference>
<dbReference type="PANTHER" id="PTHR36118:SF1">
    <property type="entry name" value="ION-TRANSLOCATING OXIDOREDUCTASE COMPLEX SUBUNIT G"/>
    <property type="match status" value="1"/>
</dbReference>
<organism evidence="8 9">
    <name type="scientific">Pseudolysobacter antarcticus</name>
    <dbReference type="NCBI Taxonomy" id="2511995"/>
    <lineage>
        <taxon>Bacteria</taxon>
        <taxon>Pseudomonadati</taxon>
        <taxon>Pseudomonadota</taxon>
        <taxon>Gammaproteobacteria</taxon>
        <taxon>Lysobacterales</taxon>
        <taxon>Rhodanobacteraceae</taxon>
        <taxon>Pseudolysobacter</taxon>
    </lineage>
</organism>
<dbReference type="Proteomes" id="UP000291562">
    <property type="component" value="Chromosome"/>
</dbReference>
<sequence length="182" mass="19918">MQLRWLIPLGAAAALPAYHAAYAVQYLSVEQAQRAAFAQADGFVDVPLALTEAQRRALDQGEAALSISAPKIWQARAGQKNLGWLIVDQVIGKAEAISYALALDADGKIIALDVLEYRETHGAEIRLPAWRKQFLGKTAQYPLRLDNDIRNISGATLSCRHLTDGVRRLVQLYAQVLKPTSG</sequence>
<keyword evidence="9" id="KW-1185">Reference proteome</keyword>
<dbReference type="RefSeq" id="WP_129831934.1">
    <property type="nucleotide sequence ID" value="NZ_CP035704.1"/>
</dbReference>
<keyword evidence="3" id="KW-0285">Flavoprotein</keyword>
<dbReference type="GO" id="GO:0009055">
    <property type="term" value="F:electron transfer activity"/>
    <property type="evidence" value="ECO:0007669"/>
    <property type="project" value="InterPro"/>
</dbReference>
<dbReference type="AlphaFoldDB" id="A0A411HGQ7"/>
<dbReference type="GO" id="GO:0010181">
    <property type="term" value="F:FMN binding"/>
    <property type="evidence" value="ECO:0007669"/>
    <property type="project" value="InterPro"/>
</dbReference>